<evidence type="ECO:0000256" key="4">
    <source>
        <dbReference type="ARBA" id="ARBA00022787"/>
    </source>
</evidence>
<organism evidence="11 12">
    <name type="scientific">Mycosarcoma maydis</name>
    <name type="common">Corn smut fungus</name>
    <name type="synonym">Ustilago maydis</name>
    <dbReference type="NCBI Taxonomy" id="5270"/>
    <lineage>
        <taxon>Eukaryota</taxon>
        <taxon>Fungi</taxon>
        <taxon>Dikarya</taxon>
        <taxon>Basidiomycota</taxon>
        <taxon>Ustilaginomycotina</taxon>
        <taxon>Ustilaginomycetes</taxon>
        <taxon>Ustilaginales</taxon>
        <taxon>Ustilaginaceae</taxon>
        <taxon>Mycosarcoma</taxon>
    </lineage>
</organism>
<dbReference type="RefSeq" id="XP_011386648.1">
    <property type="nucleotide sequence ID" value="XM_011388346.1"/>
</dbReference>
<feature type="domain" description="Metaxin glutathione S-transferase" evidence="10">
    <location>
        <begin position="246"/>
        <end position="311"/>
    </location>
</feature>
<comment type="subcellular location">
    <subcellularLocation>
        <location evidence="1">Mitochondrion outer membrane</location>
    </subcellularLocation>
</comment>
<dbReference type="GO" id="GO:0001401">
    <property type="term" value="C:SAM complex"/>
    <property type="evidence" value="ECO:0000318"/>
    <property type="project" value="GO_Central"/>
</dbReference>
<evidence type="ECO:0008006" key="13">
    <source>
        <dbReference type="Google" id="ProtNLM"/>
    </source>
</evidence>
<dbReference type="AlphaFoldDB" id="A0A0D1E7J5"/>
<sequence>MSTYASTSSGSAPDGPRTLRLHVWGTSPTLPTLDPASLYAASLLRATFAHKGDVQLQLASASTSLARVPLLQVLEGNNETVELIDSVEAIKSFCTAVGLDSALVSDEELEAKHTALHAFVDDHLLDLILHSLFSLPANFRTVTASAYSSVGGIEAPASSLAKLASLPLRFQPSIPSRLRNVVETRLTAVGLWGLGGKEALAQSGEADDLAARAGIIPARKQGLGQSAKQAVHDEFERSKLVSKWREVLDVIDAALGGGMYLFGGSKVSSLDAHVFGYLAPLLFASPKMPVDILPRLVKTSYPRLAHYLTKMNQQLFPGPDELSLWATHTEVLSSPPTVPTSSSTPLSGLLSYIWPFSAPTTSNKASSPSTTDSTPAAAAADSIPRTTPTATRQQQQRQSRPSASPEDRRLRLGRALWVCSALIGLVGYTFASGIPTTNLTQHDPSTSCGIATSSNPFCVRSCLTTSSDTCAQNYHIVTGTFNSRSLFVLTYDVLNSKLSILHSIRAEGPHQYLALGVSSRQQQTVYATTWGTPSALSAWHVSPTDYSLSFGNRREITATGSYVHVQPPPYLTRSAPGFGSLPGVARWLGSAGGPTGELHTLDPETGRIETRVKEMIFLAGGEKQLATADKTRKALRYGAHSFDCSASSSSGQGQVAYVADLGANAIQAYRFASLDHLYTIVSKREEDGPRHVIPHPEWPLVFTVTEHSNYVDAYQVPPYDSDIKEGARHVAEADLLTPQQAASGRSNWRGDTLRFSSDLRYIYATTRGKTMSNKGLLVALRLTITPSSSGIHVDLREVARFHTRTSGGKANAIELAPTRIMDGLDHMVLTDDEQGWIDVVAFDLNEPSFHVKASTQLPPIQHHHQPQPQGASHAIWLL</sequence>
<dbReference type="InParanoid" id="A0A0D1E7J5"/>
<comment type="similarity">
    <text evidence="2">Belongs to the metaxin family.</text>
</comment>
<evidence type="ECO:0000313" key="12">
    <source>
        <dbReference type="Proteomes" id="UP000000561"/>
    </source>
</evidence>
<dbReference type="STRING" id="237631.A0A0D1E7J5"/>
<dbReference type="Proteomes" id="UP000000561">
    <property type="component" value="Chromosome 1"/>
</dbReference>
<dbReference type="SUPFAM" id="SSF47616">
    <property type="entry name" value="GST C-terminal domain-like"/>
    <property type="match status" value="1"/>
</dbReference>
<dbReference type="VEuPathDB" id="FungiDB:UMAG_10089"/>
<evidence type="ECO:0000259" key="9">
    <source>
        <dbReference type="Pfam" id="PF10568"/>
    </source>
</evidence>
<dbReference type="EMBL" id="CM003140">
    <property type="protein sequence ID" value="KIS71859.1"/>
    <property type="molecule type" value="Genomic_DNA"/>
</dbReference>
<evidence type="ECO:0000256" key="8">
    <source>
        <dbReference type="SAM" id="MobiDB-lite"/>
    </source>
</evidence>
<evidence type="ECO:0000256" key="5">
    <source>
        <dbReference type="ARBA" id="ARBA00022927"/>
    </source>
</evidence>
<evidence type="ECO:0000256" key="1">
    <source>
        <dbReference type="ARBA" id="ARBA00004294"/>
    </source>
</evidence>
<keyword evidence="6" id="KW-0496">Mitochondrion</keyword>
<dbReference type="PANTHER" id="PTHR12289">
    <property type="entry name" value="METAXIN RELATED"/>
    <property type="match status" value="1"/>
</dbReference>
<dbReference type="InterPro" id="IPR019564">
    <property type="entry name" value="Sam37/metaxin_N"/>
</dbReference>
<dbReference type="SUPFAM" id="SSF101908">
    <property type="entry name" value="Putative isomerase YbhE"/>
    <property type="match status" value="1"/>
</dbReference>
<protein>
    <recommendedName>
        <fullName evidence="13">GST C-terminal domain-containing protein</fullName>
    </recommendedName>
</protein>
<dbReference type="InterPro" id="IPR033468">
    <property type="entry name" value="Metaxin_GST"/>
</dbReference>
<reference evidence="11 12" key="1">
    <citation type="journal article" date="2006" name="Nature">
        <title>Insights from the genome of the biotrophic fungal plant pathogen Ustilago maydis.</title>
        <authorList>
            <person name="Kamper J."/>
            <person name="Kahmann R."/>
            <person name="Bolker M."/>
            <person name="Ma L.J."/>
            <person name="Brefort T."/>
            <person name="Saville B.J."/>
            <person name="Banuett F."/>
            <person name="Kronstad J.W."/>
            <person name="Gold S.E."/>
            <person name="Muller O."/>
            <person name="Perlin M.H."/>
            <person name="Wosten H.A."/>
            <person name="de Vries R."/>
            <person name="Ruiz-Herrera J."/>
            <person name="Reynaga-Pena C.G."/>
            <person name="Snetselaar K."/>
            <person name="McCann M."/>
            <person name="Perez-Martin J."/>
            <person name="Feldbrugge M."/>
            <person name="Basse C.W."/>
            <person name="Steinberg G."/>
            <person name="Ibeas J.I."/>
            <person name="Holloman W."/>
            <person name="Guzman P."/>
            <person name="Farman M."/>
            <person name="Stajich J.E."/>
            <person name="Sentandreu R."/>
            <person name="Gonzalez-Prieto J.M."/>
            <person name="Kennell J.C."/>
            <person name="Molina L."/>
            <person name="Schirawski J."/>
            <person name="Mendoza-Mendoza A."/>
            <person name="Greilinger D."/>
            <person name="Munch K."/>
            <person name="Rossel N."/>
            <person name="Scherer M."/>
            <person name="Vranes M."/>
            <person name="Ladendorf O."/>
            <person name="Vincon V."/>
            <person name="Fuchs U."/>
            <person name="Sandrock B."/>
            <person name="Meng S."/>
            <person name="Ho E.C."/>
            <person name="Cahill M.J."/>
            <person name="Boyce K.J."/>
            <person name="Klose J."/>
            <person name="Klosterman S.J."/>
            <person name="Deelstra H.J."/>
            <person name="Ortiz-Castellanos L."/>
            <person name="Li W."/>
            <person name="Sanchez-Alonso P."/>
            <person name="Schreier P.H."/>
            <person name="Hauser-Hahn I."/>
            <person name="Vaupel M."/>
            <person name="Koopmann E."/>
            <person name="Friedrich G."/>
            <person name="Voss H."/>
            <person name="Schluter T."/>
            <person name="Margolis J."/>
            <person name="Platt D."/>
            <person name="Swimmer C."/>
            <person name="Gnirke A."/>
            <person name="Chen F."/>
            <person name="Vysotskaia V."/>
            <person name="Mannhaupt G."/>
            <person name="Guldener U."/>
            <person name="Munsterkotter M."/>
            <person name="Haase D."/>
            <person name="Oesterheld M."/>
            <person name="Mewes H.W."/>
            <person name="Mauceli E.W."/>
            <person name="DeCaprio D."/>
            <person name="Wade C.M."/>
            <person name="Butler J."/>
            <person name="Young S."/>
            <person name="Jaffe D.B."/>
            <person name="Calvo S."/>
            <person name="Nusbaum C."/>
            <person name="Galagan J."/>
            <person name="Birren B.W."/>
        </authorList>
    </citation>
    <scope>NUCLEOTIDE SEQUENCE [LARGE SCALE GENOMIC DNA]</scope>
    <source>
        <strain evidence="12">DSM 14603 / FGSC 9021 / UM521</strain>
    </source>
</reference>
<feature type="compositionally biased region" description="Low complexity" evidence="8">
    <location>
        <begin position="365"/>
        <end position="404"/>
    </location>
</feature>
<keyword evidence="12" id="KW-1185">Reference proteome</keyword>
<evidence type="ECO:0000256" key="6">
    <source>
        <dbReference type="ARBA" id="ARBA00023128"/>
    </source>
</evidence>
<feature type="region of interest" description="Disordered" evidence="8">
    <location>
        <begin position="361"/>
        <end position="407"/>
    </location>
</feature>
<dbReference type="InterPro" id="IPR036282">
    <property type="entry name" value="Glutathione-S-Trfase_C_sf"/>
</dbReference>
<keyword evidence="4" id="KW-1000">Mitochondrion outer membrane</keyword>
<keyword evidence="3" id="KW-0813">Transport</keyword>
<accession>A0A0D1E7J5</accession>
<dbReference type="GO" id="GO:0015031">
    <property type="term" value="P:protein transport"/>
    <property type="evidence" value="ECO:0007669"/>
    <property type="project" value="UniProtKB-KW"/>
</dbReference>
<dbReference type="Pfam" id="PF17171">
    <property type="entry name" value="GST_C_6"/>
    <property type="match status" value="1"/>
</dbReference>
<evidence type="ECO:0000256" key="2">
    <source>
        <dbReference type="ARBA" id="ARBA00009170"/>
    </source>
</evidence>
<dbReference type="PANTHER" id="PTHR12289:SF41">
    <property type="entry name" value="FAILED AXON CONNECTIONS-RELATED"/>
    <property type="match status" value="1"/>
</dbReference>
<evidence type="ECO:0000256" key="3">
    <source>
        <dbReference type="ARBA" id="ARBA00022448"/>
    </source>
</evidence>
<dbReference type="GeneID" id="23566161"/>
<dbReference type="eggNOG" id="ENOG502S1IZ">
    <property type="taxonomic scope" value="Eukaryota"/>
</dbReference>
<evidence type="ECO:0000313" key="11">
    <source>
        <dbReference type="EMBL" id="KIS71859.1"/>
    </source>
</evidence>
<dbReference type="InterPro" id="IPR050931">
    <property type="entry name" value="Mito_Protein_Transport_Metaxin"/>
</dbReference>
<dbReference type="InterPro" id="IPR015943">
    <property type="entry name" value="WD40/YVTN_repeat-like_dom_sf"/>
</dbReference>
<feature type="domain" description="Mitochondrial outer membrane transport complex Sam37/metaxin N-terminal" evidence="9">
    <location>
        <begin position="62"/>
        <end position="150"/>
    </location>
</feature>
<dbReference type="OrthoDB" id="1715191at2759"/>
<dbReference type="GO" id="GO:0007005">
    <property type="term" value="P:mitochondrion organization"/>
    <property type="evidence" value="ECO:0000318"/>
    <property type="project" value="GO_Central"/>
</dbReference>
<name>A0A0D1E7J5_MYCMD</name>
<dbReference type="InterPro" id="IPR019405">
    <property type="entry name" value="Lactonase_7-beta_prop"/>
</dbReference>
<keyword evidence="5" id="KW-0653">Protein transport</keyword>
<evidence type="ECO:0000256" key="7">
    <source>
        <dbReference type="ARBA" id="ARBA00023136"/>
    </source>
</evidence>
<keyword evidence="7" id="KW-0472">Membrane</keyword>
<gene>
    <name evidence="11" type="ORF">UMAG_10089</name>
</gene>
<dbReference type="KEGG" id="uma:UMAG_10089"/>
<evidence type="ECO:0000259" key="10">
    <source>
        <dbReference type="Pfam" id="PF17171"/>
    </source>
</evidence>
<dbReference type="Pfam" id="PF10568">
    <property type="entry name" value="Tom37"/>
    <property type="match status" value="1"/>
</dbReference>
<dbReference type="Gene3D" id="2.130.10.10">
    <property type="entry name" value="YVTN repeat-like/Quinoprotein amine dehydrogenase"/>
    <property type="match status" value="1"/>
</dbReference>
<proteinExistence type="inferred from homology"/>
<dbReference type="Pfam" id="PF10282">
    <property type="entry name" value="Lactonase"/>
    <property type="match status" value="1"/>
</dbReference>